<dbReference type="Gene3D" id="4.10.240.10">
    <property type="entry name" value="Zn(2)-C6 fungal-type DNA-binding domain"/>
    <property type="match status" value="1"/>
</dbReference>
<protein>
    <recommendedName>
        <fullName evidence="4">Zn(2)-C6 fungal-type domain-containing protein</fullName>
    </recommendedName>
</protein>
<dbReference type="SUPFAM" id="SSF57701">
    <property type="entry name" value="Zn2/Cys6 DNA-binding domain"/>
    <property type="match status" value="1"/>
</dbReference>
<feature type="region of interest" description="Disordered" evidence="3">
    <location>
        <begin position="254"/>
        <end position="273"/>
    </location>
</feature>
<feature type="domain" description="Zn(2)-C6 fungal-type" evidence="4">
    <location>
        <begin position="65"/>
        <end position="97"/>
    </location>
</feature>
<dbReference type="Pfam" id="PF00172">
    <property type="entry name" value="Zn_clus"/>
    <property type="match status" value="1"/>
</dbReference>
<evidence type="ECO:0000313" key="5">
    <source>
        <dbReference type="EMBL" id="CAK7230058.1"/>
    </source>
</evidence>
<feature type="compositionally biased region" description="Low complexity" evidence="3">
    <location>
        <begin position="126"/>
        <end position="137"/>
    </location>
</feature>
<sequence length="946" mass="102227">MSPDSRVLATDADGTTPSRKQKSSENHTVHMTTNSIPNNAMTASTASTAAPTTASGARRYRASRACQYCRTRKVRCDVLRTEADCTDCRLDNRECILLESRRGKPDQWRNYGQESVRRGPAKPHAQPVSQSPVPRSSTAEADRRDSIVVGEEDPPPGRANDSRTRVKGTPITNDGPGGDVPMSVTFEGNDAEEDGKHDEETDEGDDPGRPGDGIDGGGEADTHSASAYTPSELLDALAFVFRDTSTAVASGSVSAPASHAAATPSNNTTANIHSPGMLPPYAPPPPLPSFIMPLRNKIPADDRAFLARKGALTVPEFDLRIAILQGYIFSVHPFMPMLDLKPFVQAVLVSDDGHSPVPVPADRRISLLLFQAVMFAGLSSLEPHYLHRLGFATAKQAREVFFVRVKLLYKLDVEPDSAAVFQALLLMSSWYSKWNSWKDTSHWTAQALLVAQNMGLHREPTAARDRAEAAPAHVMEPGEYDVRMLSVDDFAEDSKETNDRDGYDDNDDNYKNNSTFDNLGLLLSSADSQGTARLCVEQARLCVLIARVLSTQYTILSTQPPVSHNTMVVPRWPRQQGHERDRDRDEVQQCDTAIAEWHASQQQHPPASSPCIDFHWGMLNLAHLTLVNVLHRTQAMPPSPGGRAAQAVDETPEERAVRKASCAKVKDAACKRDQVRFLGLNGITAMLVACLSHMVDIRGASVSAGGAEDNDDVRDASIFRFSQNMQVLYAMTSMYATADAAVTFLASVVKKVHLPIPTAATPTITTTPTAPVQSLPQQTMVIPPPPARKPTAAHRSMSMSAVPTQPRPVVTGGGTGAAFGFGNTPWTPSQQLAGLGDVTAGWENSMAAGKQFSSTMQAQPRLPASSGTAHLSGAGPACYNTAMKDVDALPNTAARGSTSSSFASYNDIVFDSLSPSAASELDPIMYNYDFFLDNFDLPDYQPQGME</sequence>
<feature type="region of interest" description="Disordered" evidence="3">
    <location>
        <begin position="1"/>
        <end position="57"/>
    </location>
</feature>
<accession>A0ABP0CE05</accession>
<dbReference type="PROSITE" id="PS00463">
    <property type="entry name" value="ZN2_CY6_FUNGAL_1"/>
    <property type="match status" value="1"/>
</dbReference>
<keyword evidence="1" id="KW-0479">Metal-binding</keyword>
<evidence type="ECO:0000256" key="3">
    <source>
        <dbReference type="SAM" id="MobiDB-lite"/>
    </source>
</evidence>
<evidence type="ECO:0000259" key="4">
    <source>
        <dbReference type="PROSITE" id="PS50048"/>
    </source>
</evidence>
<dbReference type="InterPro" id="IPR007219">
    <property type="entry name" value="XnlR_reg_dom"/>
</dbReference>
<dbReference type="EMBL" id="CAWUHB010000051">
    <property type="protein sequence ID" value="CAK7230058.1"/>
    <property type="molecule type" value="Genomic_DNA"/>
</dbReference>
<keyword evidence="2" id="KW-0539">Nucleus</keyword>
<dbReference type="CDD" id="cd00067">
    <property type="entry name" value="GAL4"/>
    <property type="match status" value="1"/>
</dbReference>
<feature type="compositionally biased region" description="Gly residues" evidence="3">
    <location>
        <begin position="210"/>
        <end position="219"/>
    </location>
</feature>
<dbReference type="InterPro" id="IPR036864">
    <property type="entry name" value="Zn2-C6_fun-type_DNA-bd_sf"/>
</dbReference>
<feature type="compositionally biased region" description="Low complexity" evidence="3">
    <location>
        <begin position="40"/>
        <end position="57"/>
    </location>
</feature>
<feature type="compositionally biased region" description="Low complexity" evidence="3">
    <location>
        <begin position="254"/>
        <end position="270"/>
    </location>
</feature>
<comment type="caution">
    <text evidence="5">The sequence shown here is derived from an EMBL/GenBank/DDBJ whole genome shotgun (WGS) entry which is preliminary data.</text>
</comment>
<dbReference type="InterPro" id="IPR052761">
    <property type="entry name" value="Fungal_Detox/Toxin_TFs"/>
</dbReference>
<gene>
    <name evidence="5" type="ORF">SCUCBS95973_007445</name>
</gene>
<dbReference type="PANTHER" id="PTHR47425:SF3">
    <property type="entry name" value="ZN(II)2CYS6 TRANSCRIPTION FACTOR (EUROFUNG)"/>
    <property type="match status" value="1"/>
</dbReference>
<dbReference type="Proteomes" id="UP001642405">
    <property type="component" value="Unassembled WGS sequence"/>
</dbReference>
<evidence type="ECO:0000256" key="1">
    <source>
        <dbReference type="ARBA" id="ARBA00022723"/>
    </source>
</evidence>
<dbReference type="CDD" id="cd12148">
    <property type="entry name" value="fungal_TF_MHR"/>
    <property type="match status" value="1"/>
</dbReference>
<dbReference type="PROSITE" id="PS50048">
    <property type="entry name" value="ZN2_CY6_FUNGAL_2"/>
    <property type="match status" value="1"/>
</dbReference>
<proteinExistence type="predicted"/>
<evidence type="ECO:0000313" key="6">
    <source>
        <dbReference type="Proteomes" id="UP001642405"/>
    </source>
</evidence>
<keyword evidence="6" id="KW-1185">Reference proteome</keyword>
<evidence type="ECO:0000256" key="2">
    <source>
        <dbReference type="ARBA" id="ARBA00023242"/>
    </source>
</evidence>
<dbReference type="SMART" id="SM00066">
    <property type="entry name" value="GAL4"/>
    <property type="match status" value="1"/>
</dbReference>
<name>A0ABP0CE05_9PEZI</name>
<reference evidence="5 6" key="1">
    <citation type="submission" date="2024-01" db="EMBL/GenBank/DDBJ databases">
        <authorList>
            <person name="Allen C."/>
            <person name="Tagirdzhanova G."/>
        </authorList>
    </citation>
    <scope>NUCLEOTIDE SEQUENCE [LARGE SCALE GENOMIC DNA]</scope>
</reference>
<dbReference type="PANTHER" id="PTHR47425">
    <property type="entry name" value="FARB-RELATED"/>
    <property type="match status" value="1"/>
</dbReference>
<feature type="compositionally biased region" description="Polar residues" evidence="3">
    <location>
        <begin position="29"/>
        <end position="39"/>
    </location>
</feature>
<organism evidence="5 6">
    <name type="scientific">Sporothrix curviconia</name>
    <dbReference type="NCBI Taxonomy" id="1260050"/>
    <lineage>
        <taxon>Eukaryota</taxon>
        <taxon>Fungi</taxon>
        <taxon>Dikarya</taxon>
        <taxon>Ascomycota</taxon>
        <taxon>Pezizomycotina</taxon>
        <taxon>Sordariomycetes</taxon>
        <taxon>Sordariomycetidae</taxon>
        <taxon>Ophiostomatales</taxon>
        <taxon>Ophiostomataceae</taxon>
        <taxon>Sporothrix</taxon>
    </lineage>
</organism>
<dbReference type="Pfam" id="PF04082">
    <property type="entry name" value="Fungal_trans"/>
    <property type="match status" value="1"/>
</dbReference>
<dbReference type="InterPro" id="IPR001138">
    <property type="entry name" value="Zn2Cys6_DnaBD"/>
</dbReference>
<feature type="region of interest" description="Disordered" evidence="3">
    <location>
        <begin position="105"/>
        <end position="225"/>
    </location>
</feature>